<reference evidence="7" key="1">
    <citation type="journal article" date="2019" name="Int. J. Syst. Evol. Microbiol.">
        <title>The Global Catalogue of Microorganisms (GCM) 10K type strain sequencing project: providing services to taxonomists for standard genome sequencing and annotation.</title>
        <authorList>
            <consortium name="The Broad Institute Genomics Platform"/>
            <consortium name="The Broad Institute Genome Sequencing Center for Infectious Disease"/>
            <person name="Wu L."/>
            <person name="Ma J."/>
        </authorList>
    </citation>
    <scope>NUCLEOTIDE SEQUENCE [LARGE SCALE GENOMIC DNA]</scope>
    <source>
        <strain evidence="7">XZYJT-10</strain>
    </source>
</reference>
<name>A0ABW2HWF8_9ACTN</name>
<keyword evidence="7" id="KW-1185">Reference proteome</keyword>
<dbReference type="PROSITE" id="PS00561">
    <property type="entry name" value="CBM2_A"/>
    <property type="match status" value="1"/>
</dbReference>
<evidence type="ECO:0000256" key="3">
    <source>
        <dbReference type="ARBA" id="ARBA00023326"/>
    </source>
</evidence>
<dbReference type="EMBL" id="JBHTBJ010000023">
    <property type="protein sequence ID" value="MFC7277538.1"/>
    <property type="molecule type" value="Genomic_DNA"/>
</dbReference>
<dbReference type="InterPro" id="IPR001919">
    <property type="entry name" value="CBD2"/>
</dbReference>
<keyword evidence="3" id="KW-0624">Polysaccharide degradation</keyword>
<keyword evidence="3" id="KW-0119">Carbohydrate metabolism</keyword>
<dbReference type="Proteomes" id="UP001596548">
    <property type="component" value="Unassembled WGS sequence"/>
</dbReference>
<dbReference type="SUPFAM" id="SSF49384">
    <property type="entry name" value="Carbohydrate-binding domain"/>
    <property type="match status" value="1"/>
</dbReference>
<organism evidence="6 7">
    <name type="scientific">Paractinoplanes rhizophilus</name>
    <dbReference type="NCBI Taxonomy" id="1416877"/>
    <lineage>
        <taxon>Bacteria</taxon>
        <taxon>Bacillati</taxon>
        <taxon>Actinomycetota</taxon>
        <taxon>Actinomycetes</taxon>
        <taxon>Micromonosporales</taxon>
        <taxon>Micromonosporaceae</taxon>
        <taxon>Paractinoplanes</taxon>
    </lineage>
</organism>
<sequence length="334" mass="33219">MVMAPLVAGTAAAAVGGCSATATIQSQWGSGTAGGQVVAVTVANTSAQAATRWTVTWTATGQVVSAWNATVSVSGGTATAVNATYNGSLAPGASTSFGMQLAGTGAAPAMSCDNDAVPPTHASSSSSSGADVRVTDADSGRTVTLLVGQTLGVSLPATFRPVTASGSGLSQVSSSGGFPTGQPFAALYRAVAPGSVDLSSQTDYACLHTTPPCALPIALWAVHVQVVDVSSSGGQTVTVTTADNGRALSLRVGDTLVVSLPSQYDPPPSNTGGVLVQRDVSGGYPTNQPLVVHYTAAAPGQADVTTYTDNPCDHDPTPCPGPIMRWTIHVSVTT</sequence>
<feature type="domain" description="CBM2" evidence="5">
    <location>
        <begin position="11"/>
        <end position="125"/>
    </location>
</feature>
<evidence type="ECO:0000313" key="6">
    <source>
        <dbReference type="EMBL" id="MFC7277538.1"/>
    </source>
</evidence>
<dbReference type="Pfam" id="PF00553">
    <property type="entry name" value="CBM_2"/>
    <property type="match status" value="1"/>
</dbReference>
<evidence type="ECO:0000256" key="4">
    <source>
        <dbReference type="SAM" id="MobiDB-lite"/>
    </source>
</evidence>
<dbReference type="InterPro" id="IPR012291">
    <property type="entry name" value="CBM2_carb-bd_dom_sf"/>
</dbReference>
<dbReference type="SMART" id="SM00637">
    <property type="entry name" value="CBD_II"/>
    <property type="match status" value="1"/>
</dbReference>
<feature type="region of interest" description="Disordered" evidence="4">
    <location>
        <begin position="110"/>
        <end position="134"/>
    </location>
</feature>
<keyword evidence="2" id="KW-0326">Glycosidase</keyword>
<dbReference type="InterPro" id="IPR018366">
    <property type="entry name" value="CBM2_CS"/>
</dbReference>
<evidence type="ECO:0000259" key="5">
    <source>
        <dbReference type="PROSITE" id="PS51173"/>
    </source>
</evidence>
<gene>
    <name evidence="6" type="ORF">ACFQS1_26390</name>
</gene>
<proteinExistence type="predicted"/>
<evidence type="ECO:0000256" key="2">
    <source>
        <dbReference type="ARBA" id="ARBA00023295"/>
    </source>
</evidence>
<protein>
    <submittedName>
        <fullName evidence="6">Cellulose binding domain-containing protein</fullName>
    </submittedName>
</protein>
<dbReference type="InterPro" id="IPR008965">
    <property type="entry name" value="CBM2/CBM3_carb-bd_dom_sf"/>
</dbReference>
<comment type="caution">
    <text evidence="6">The sequence shown here is derived from an EMBL/GenBank/DDBJ whole genome shotgun (WGS) entry which is preliminary data.</text>
</comment>
<accession>A0ABW2HWF8</accession>
<evidence type="ECO:0000313" key="7">
    <source>
        <dbReference type="Proteomes" id="UP001596548"/>
    </source>
</evidence>
<dbReference type="Gene3D" id="2.60.40.290">
    <property type="match status" value="1"/>
</dbReference>
<evidence type="ECO:0000256" key="1">
    <source>
        <dbReference type="ARBA" id="ARBA00022801"/>
    </source>
</evidence>
<dbReference type="RefSeq" id="WP_378973245.1">
    <property type="nucleotide sequence ID" value="NZ_JBHTBJ010000023.1"/>
</dbReference>
<dbReference type="PROSITE" id="PS51173">
    <property type="entry name" value="CBM2"/>
    <property type="match status" value="1"/>
</dbReference>
<keyword evidence="1" id="KW-0378">Hydrolase</keyword>